<dbReference type="AlphaFoldDB" id="A0A917DD49"/>
<feature type="signal peptide" evidence="1">
    <location>
        <begin position="1"/>
        <end position="19"/>
    </location>
</feature>
<evidence type="ECO:0008006" key="4">
    <source>
        <dbReference type="Google" id="ProtNLM"/>
    </source>
</evidence>
<dbReference type="Proteomes" id="UP000625735">
    <property type="component" value="Unassembled WGS sequence"/>
</dbReference>
<keyword evidence="1" id="KW-0732">Signal</keyword>
<accession>A0A917DD49</accession>
<dbReference type="RefSeq" id="WP_188362161.1">
    <property type="nucleotide sequence ID" value="NZ_BMFG01000006.1"/>
</dbReference>
<proteinExistence type="predicted"/>
<protein>
    <recommendedName>
        <fullName evidence="4">Outer membrane protein beta-barrel domain-containing protein</fullName>
    </recommendedName>
</protein>
<reference evidence="2" key="2">
    <citation type="submission" date="2020-09" db="EMBL/GenBank/DDBJ databases">
        <authorList>
            <person name="Sun Q."/>
            <person name="Zhou Y."/>
        </authorList>
    </citation>
    <scope>NUCLEOTIDE SEQUENCE</scope>
    <source>
        <strain evidence="2">CGMCC 1.12506</strain>
    </source>
</reference>
<evidence type="ECO:0000256" key="1">
    <source>
        <dbReference type="SAM" id="SignalP"/>
    </source>
</evidence>
<reference evidence="2" key="1">
    <citation type="journal article" date="2014" name="Int. J. Syst. Evol. Microbiol.">
        <title>Complete genome sequence of Corynebacterium casei LMG S-19264T (=DSM 44701T), isolated from a smear-ripened cheese.</title>
        <authorList>
            <consortium name="US DOE Joint Genome Institute (JGI-PGF)"/>
            <person name="Walter F."/>
            <person name="Albersmeier A."/>
            <person name="Kalinowski J."/>
            <person name="Ruckert C."/>
        </authorList>
    </citation>
    <scope>NUCLEOTIDE SEQUENCE</scope>
    <source>
        <strain evidence="2">CGMCC 1.12506</strain>
    </source>
</reference>
<name>A0A917DD49_9FLAO</name>
<organism evidence="2 3">
    <name type="scientific">Flavobacterium orientale</name>
    <dbReference type="NCBI Taxonomy" id="1756020"/>
    <lineage>
        <taxon>Bacteria</taxon>
        <taxon>Pseudomonadati</taxon>
        <taxon>Bacteroidota</taxon>
        <taxon>Flavobacteriia</taxon>
        <taxon>Flavobacteriales</taxon>
        <taxon>Flavobacteriaceae</taxon>
        <taxon>Flavobacterium</taxon>
    </lineage>
</organism>
<feature type="chain" id="PRO_5037541633" description="Outer membrane protein beta-barrel domain-containing protein" evidence="1">
    <location>
        <begin position="20"/>
        <end position="202"/>
    </location>
</feature>
<dbReference type="EMBL" id="BMFG01000006">
    <property type="protein sequence ID" value="GGD27605.1"/>
    <property type="molecule type" value="Genomic_DNA"/>
</dbReference>
<gene>
    <name evidence="2" type="ORF">GCM10011343_17240</name>
</gene>
<sequence>MKQLLLLLSFLISISSVTAQFDVNNAIYTTGELNLGNYIGFDMNLNYVYQEKYSFKVGYTGNLRKPKSQPDDYSSGLSSIFLFGLDNPYDQMENYQIGVGRIYKLNKKGTIRLNASFGIGYTVIREPENWERVNDSGFLGENYSWNYSKYNTVSLILNPKIEFPFSRFYGLTLSPMLQINKDRTYFGIGIGQMLGLLRERKR</sequence>
<evidence type="ECO:0000313" key="2">
    <source>
        <dbReference type="EMBL" id="GGD27605.1"/>
    </source>
</evidence>
<evidence type="ECO:0000313" key="3">
    <source>
        <dbReference type="Proteomes" id="UP000625735"/>
    </source>
</evidence>
<keyword evidence="3" id="KW-1185">Reference proteome</keyword>
<comment type="caution">
    <text evidence="2">The sequence shown here is derived from an EMBL/GenBank/DDBJ whole genome shotgun (WGS) entry which is preliminary data.</text>
</comment>